<accession>A0A0H2RC99</accession>
<feature type="transmembrane region" description="Helical" evidence="10">
    <location>
        <begin position="77"/>
        <end position="97"/>
    </location>
</feature>
<gene>
    <name evidence="11" type="ORF">SCHPADRAFT_834007</name>
</gene>
<dbReference type="InterPro" id="IPR001499">
    <property type="entry name" value="GPCR_STE3"/>
</dbReference>
<dbReference type="Proteomes" id="UP000053477">
    <property type="component" value="Unassembled WGS sequence"/>
</dbReference>
<dbReference type="AlphaFoldDB" id="A0A0H2RC99"/>
<sequence length="353" mass="39783">MRPFTPYPITPIGNFIGVLLALLPLFSQIRKLSLAVWGYAIWISLYCFQMFVNSIVWHDNVDIVAPVWCDIAIKLQIGASVGTRICTLVICAQLYRITRLRGPLRRKIMAYELSMIAGLPVVIMALFIIVQPARFAITEEAGCTPVDYSYVTYIIYYGPPILANVVCAILAPLTLRTFIRHRKDINEFLTTDQDLTASKYGRLMIIACVDTIFNLPLLLAIVIVEILQGPENSLNYPYISWKNVHDGLGGNDPGLSLSSIIQTPASIWGSDSWTIFTVKWNEWVYVLHAIIFFCVFGTTPEMLSYFRTAFWFIPKRFGYGGRNDISTVESTTSDVAFRSDSNPRADNILATHQ</sequence>
<keyword evidence="9" id="KW-0807">Transducer</keyword>
<dbReference type="FunCoup" id="A0A0H2RC99">
    <property type="interactions" value="87"/>
</dbReference>
<evidence type="ECO:0000256" key="1">
    <source>
        <dbReference type="ARBA" id="ARBA00004141"/>
    </source>
</evidence>
<keyword evidence="12" id="KW-1185">Reference proteome</keyword>
<keyword evidence="5 10" id="KW-1133">Transmembrane helix</keyword>
<evidence type="ECO:0000256" key="4">
    <source>
        <dbReference type="ARBA" id="ARBA00022692"/>
    </source>
</evidence>
<dbReference type="GO" id="GO:0000750">
    <property type="term" value="P:pheromone-dependent signal transduction involved in conjugation with cellular fusion"/>
    <property type="evidence" value="ECO:0007669"/>
    <property type="project" value="TreeGrafter"/>
</dbReference>
<proteinExistence type="inferred from homology"/>
<dbReference type="GO" id="GO:0004932">
    <property type="term" value="F:mating-type factor pheromone receptor activity"/>
    <property type="evidence" value="ECO:0007669"/>
    <property type="project" value="InterPro"/>
</dbReference>
<evidence type="ECO:0000256" key="8">
    <source>
        <dbReference type="ARBA" id="ARBA00023170"/>
    </source>
</evidence>
<evidence type="ECO:0000256" key="2">
    <source>
        <dbReference type="ARBA" id="ARBA00011085"/>
    </source>
</evidence>
<feature type="transmembrane region" description="Helical" evidence="10">
    <location>
        <begin position="109"/>
        <end position="130"/>
    </location>
</feature>
<dbReference type="InParanoid" id="A0A0H2RC99"/>
<comment type="subcellular location">
    <subcellularLocation>
        <location evidence="1">Membrane</location>
        <topology evidence="1">Multi-pass membrane protein</topology>
    </subcellularLocation>
</comment>
<dbReference type="PANTHER" id="PTHR28097">
    <property type="entry name" value="PHEROMONE A FACTOR RECEPTOR"/>
    <property type="match status" value="1"/>
</dbReference>
<dbReference type="CDD" id="cd14966">
    <property type="entry name" value="7tmD_STE3"/>
    <property type="match status" value="1"/>
</dbReference>
<evidence type="ECO:0000256" key="7">
    <source>
        <dbReference type="ARBA" id="ARBA00023136"/>
    </source>
</evidence>
<protein>
    <submittedName>
        <fullName evidence="11">Fungal pheromone STE3G-protein-coupled receptor</fullName>
    </submittedName>
</protein>
<dbReference type="EMBL" id="KQ086055">
    <property type="protein sequence ID" value="KLO09460.1"/>
    <property type="molecule type" value="Genomic_DNA"/>
</dbReference>
<evidence type="ECO:0000256" key="3">
    <source>
        <dbReference type="ARBA" id="ARBA00022507"/>
    </source>
</evidence>
<feature type="transmembrane region" description="Helical" evidence="10">
    <location>
        <begin position="203"/>
        <end position="227"/>
    </location>
</feature>
<organism evidence="11 12">
    <name type="scientific">Schizopora paradoxa</name>
    <dbReference type="NCBI Taxonomy" id="27342"/>
    <lineage>
        <taxon>Eukaryota</taxon>
        <taxon>Fungi</taxon>
        <taxon>Dikarya</taxon>
        <taxon>Basidiomycota</taxon>
        <taxon>Agaricomycotina</taxon>
        <taxon>Agaricomycetes</taxon>
        <taxon>Hymenochaetales</taxon>
        <taxon>Schizoporaceae</taxon>
        <taxon>Schizopora</taxon>
    </lineage>
</organism>
<keyword evidence="6" id="KW-0297">G-protein coupled receptor</keyword>
<dbReference type="PANTHER" id="PTHR28097:SF1">
    <property type="entry name" value="PHEROMONE A FACTOR RECEPTOR"/>
    <property type="match status" value="1"/>
</dbReference>
<dbReference type="GO" id="GO:0005886">
    <property type="term" value="C:plasma membrane"/>
    <property type="evidence" value="ECO:0007669"/>
    <property type="project" value="TreeGrafter"/>
</dbReference>
<evidence type="ECO:0000313" key="11">
    <source>
        <dbReference type="EMBL" id="KLO09460.1"/>
    </source>
</evidence>
<evidence type="ECO:0000256" key="5">
    <source>
        <dbReference type="ARBA" id="ARBA00022989"/>
    </source>
</evidence>
<evidence type="ECO:0000256" key="6">
    <source>
        <dbReference type="ARBA" id="ARBA00023040"/>
    </source>
</evidence>
<comment type="similarity">
    <text evidence="2">Belongs to the G-protein coupled receptor 4 family.</text>
</comment>
<dbReference type="PRINTS" id="PR00899">
    <property type="entry name" value="GPCRSTE3"/>
</dbReference>
<evidence type="ECO:0000256" key="10">
    <source>
        <dbReference type="SAM" id="Phobius"/>
    </source>
</evidence>
<feature type="transmembrane region" description="Helical" evidence="10">
    <location>
        <begin position="6"/>
        <end position="27"/>
    </location>
</feature>
<keyword evidence="8 11" id="KW-0675">Receptor</keyword>
<keyword evidence="4 10" id="KW-0812">Transmembrane</keyword>
<feature type="transmembrane region" description="Helical" evidence="10">
    <location>
        <begin position="34"/>
        <end position="57"/>
    </location>
</feature>
<evidence type="ECO:0000313" key="12">
    <source>
        <dbReference type="Proteomes" id="UP000053477"/>
    </source>
</evidence>
<keyword evidence="7 10" id="KW-0472">Membrane</keyword>
<keyword evidence="3" id="KW-0589">Pheromone response</keyword>
<reference evidence="11 12" key="1">
    <citation type="submission" date="2015-04" db="EMBL/GenBank/DDBJ databases">
        <title>Complete genome sequence of Schizopora paradoxa KUC8140, a cosmopolitan wood degrader in East Asia.</title>
        <authorList>
            <consortium name="DOE Joint Genome Institute"/>
            <person name="Min B."/>
            <person name="Park H."/>
            <person name="Jang Y."/>
            <person name="Kim J.-J."/>
            <person name="Kim K.H."/>
            <person name="Pangilinan J."/>
            <person name="Lipzen A."/>
            <person name="Riley R."/>
            <person name="Grigoriev I.V."/>
            <person name="Spatafora J.W."/>
            <person name="Choi I.-G."/>
        </authorList>
    </citation>
    <scope>NUCLEOTIDE SEQUENCE [LARGE SCALE GENOMIC DNA]</scope>
    <source>
        <strain evidence="11 12">KUC8140</strain>
    </source>
</reference>
<dbReference type="Pfam" id="PF02076">
    <property type="entry name" value="STE3"/>
    <property type="match status" value="1"/>
</dbReference>
<dbReference type="OrthoDB" id="2874149at2759"/>
<feature type="transmembrane region" description="Helical" evidence="10">
    <location>
        <begin position="283"/>
        <end position="306"/>
    </location>
</feature>
<feature type="transmembrane region" description="Helical" evidence="10">
    <location>
        <begin position="150"/>
        <end position="173"/>
    </location>
</feature>
<evidence type="ECO:0000256" key="9">
    <source>
        <dbReference type="ARBA" id="ARBA00023224"/>
    </source>
</evidence>
<name>A0A0H2RC99_9AGAM</name>